<comment type="caution">
    <text evidence="3">The sequence shown here is derived from an EMBL/GenBank/DDBJ whole genome shotgun (WGS) entry which is preliminary data.</text>
</comment>
<dbReference type="Proteomes" id="UP000035929">
    <property type="component" value="Unassembled WGS sequence"/>
</dbReference>
<dbReference type="RefSeq" id="WP_048465482.1">
    <property type="nucleotide sequence ID" value="NZ_LABX01000154.1"/>
</dbReference>
<keyword evidence="2" id="KW-0812">Transmembrane</keyword>
<feature type="transmembrane region" description="Helical" evidence="2">
    <location>
        <begin position="265"/>
        <end position="282"/>
    </location>
</feature>
<dbReference type="InterPro" id="IPR008535">
    <property type="entry name" value="DUF817"/>
</dbReference>
<dbReference type="AlphaFoldDB" id="A0A0J6S8J2"/>
<organism evidence="3 4">
    <name type="scientific">Methylobacterium aquaticum</name>
    <dbReference type="NCBI Taxonomy" id="270351"/>
    <lineage>
        <taxon>Bacteria</taxon>
        <taxon>Pseudomonadati</taxon>
        <taxon>Pseudomonadota</taxon>
        <taxon>Alphaproteobacteria</taxon>
        <taxon>Hyphomicrobiales</taxon>
        <taxon>Methylobacteriaceae</taxon>
        <taxon>Methylobacterium</taxon>
    </lineage>
</organism>
<name>A0A0J6S8J2_9HYPH</name>
<dbReference type="Pfam" id="PF05675">
    <property type="entry name" value="DUF817"/>
    <property type="match status" value="1"/>
</dbReference>
<feature type="transmembrane region" description="Helical" evidence="2">
    <location>
        <begin position="170"/>
        <end position="190"/>
    </location>
</feature>
<feature type="transmembrane region" description="Helical" evidence="2">
    <location>
        <begin position="50"/>
        <end position="69"/>
    </location>
</feature>
<accession>A0A0J6S8J2</accession>
<feature type="region of interest" description="Disordered" evidence="1">
    <location>
        <begin position="299"/>
        <end position="324"/>
    </location>
</feature>
<proteinExistence type="predicted"/>
<evidence type="ECO:0000256" key="2">
    <source>
        <dbReference type="SAM" id="Phobius"/>
    </source>
</evidence>
<protein>
    <submittedName>
        <fullName evidence="3">Membrane protein</fullName>
    </submittedName>
</protein>
<feature type="transmembrane region" description="Helical" evidence="2">
    <location>
        <begin position="139"/>
        <end position="158"/>
    </location>
</feature>
<evidence type="ECO:0000313" key="3">
    <source>
        <dbReference type="EMBL" id="KMO31535.1"/>
    </source>
</evidence>
<dbReference type="PATRIC" id="fig|270351.6.peg.1607"/>
<gene>
    <name evidence="3" type="ORF">VP06_19565</name>
</gene>
<evidence type="ECO:0000256" key="1">
    <source>
        <dbReference type="SAM" id="MobiDB-lite"/>
    </source>
</evidence>
<reference evidence="3 4" key="1">
    <citation type="submission" date="2015-03" db="EMBL/GenBank/DDBJ databases">
        <title>Genome sequencing of Methylobacterium aquaticum DSM16371 type strain.</title>
        <authorList>
            <person name="Chaudhry V."/>
            <person name="Patil P.B."/>
        </authorList>
    </citation>
    <scope>NUCLEOTIDE SEQUENCE [LARGE SCALE GENOMIC DNA]</scope>
    <source>
        <strain evidence="3 4">DSM 16371</strain>
    </source>
</reference>
<keyword evidence="2" id="KW-1133">Transmembrane helix</keyword>
<keyword evidence="2" id="KW-0472">Membrane</keyword>
<feature type="compositionally biased region" description="Low complexity" evidence="1">
    <location>
        <begin position="304"/>
        <end position="324"/>
    </location>
</feature>
<feature type="transmembrane region" description="Helical" evidence="2">
    <location>
        <begin position="225"/>
        <end position="245"/>
    </location>
</feature>
<evidence type="ECO:0000313" key="4">
    <source>
        <dbReference type="Proteomes" id="UP000035929"/>
    </source>
</evidence>
<feature type="transmembrane region" description="Helical" evidence="2">
    <location>
        <begin position="196"/>
        <end position="213"/>
    </location>
</feature>
<sequence>MTQPDSAARLWAPLAAFAEVEERLGAWAMARGPLSAGVYEFLRFGVKQGWACLFGGALCGLLILTHLAYPAGAPIARYDVLTLAAVVIQAAMLAFRLETWGEAKVILVFHAVGTAMELYKTQMGSWVYPEPNLLRLGGVPLFTGFLYASVGSYLARVWRLFDFRFTRHPPLWALVTLSLAIYINFFTQHVVIDLRLGLFAAAAALFGPSVIHFKVWRVHRRMPLLLGLLLVTVFIWFAENIGTATRGWIYPHQAAGWAAVSPQKFGSWFLLMIISYTLVALASRPKPLGMHLAGADIDAPPARPTSSPASSAGASPLSAKPLSE</sequence>
<dbReference type="EMBL" id="LABX01000154">
    <property type="protein sequence ID" value="KMO31535.1"/>
    <property type="molecule type" value="Genomic_DNA"/>
</dbReference>